<dbReference type="Gene3D" id="3.30.1330.60">
    <property type="entry name" value="OmpA-like domain"/>
    <property type="match status" value="1"/>
</dbReference>
<proteinExistence type="predicted"/>
<comment type="caution">
    <text evidence="1">The sequence shown here is derived from an EMBL/GenBank/DDBJ whole genome shotgun (WGS) entry which is preliminary data.</text>
</comment>
<evidence type="ECO:0000313" key="2">
    <source>
        <dbReference type="Proteomes" id="UP000261223"/>
    </source>
</evidence>
<dbReference type="InterPro" id="IPR036737">
    <property type="entry name" value="OmpA-like_sf"/>
</dbReference>
<dbReference type="RefSeq" id="WP_117742219.1">
    <property type="nucleotide sequence ID" value="NZ_QSSV01000019.1"/>
</dbReference>
<dbReference type="EMBL" id="QSSV01000019">
    <property type="protein sequence ID" value="RGM11217.1"/>
    <property type="molecule type" value="Genomic_DNA"/>
</dbReference>
<dbReference type="Pfam" id="PF12099">
    <property type="entry name" value="DUF3575"/>
    <property type="match status" value="1"/>
</dbReference>
<dbReference type="AlphaFoldDB" id="A0A3E4ULF2"/>
<accession>A0A3E4ULF2</accession>
<sequence length="443" mass="51123">MFRFFTFATIAILLYVPVLLLAQEKNALPQSVHFPIDKSFVIYDYPENESTFSDIHAQIINVIKGKQKKINQINITGFSSPEGNYTRNTKLATERAEKMERYVHSLIPDVKVNIYWVSEDWQGLATLIEKENPAWKEQVTTICYSEKNLVQKEKLLRALSPNIYRTLAKDYFPKLRRTELTIEAEALNETTKHSETATNAPMEIILPATDTKHRPNVSQKKCCTQRKTQRHHNAHLFQANIQQRALKARYGTENYKHKQKRKYILYNEHPTLAIGSNLITWAGFRPDFTNTTFTPNIYTEYYFLNRWSVKGEFAYSNWEYGNNNFQGISSYTIEPRFWIKGDGSFKGLYIGLYGQIGDFNDQTSNGNYTGTYHSEGISVGLIWPLYAGLAIEIGIRGGYQSADVKNYLTQETCEQEVCNKKEYTFTKDGFAISACTLGILYRF</sequence>
<protein>
    <submittedName>
        <fullName evidence="1">DUF3575 domain-containing protein</fullName>
    </submittedName>
</protein>
<dbReference type="InterPro" id="IPR021958">
    <property type="entry name" value="DUF3575"/>
</dbReference>
<name>A0A3E4ULF2_BACSE</name>
<evidence type="ECO:0000313" key="1">
    <source>
        <dbReference type="EMBL" id="RGM11217.1"/>
    </source>
</evidence>
<organism evidence="1 2">
    <name type="scientific">Bacteroides stercoris</name>
    <dbReference type="NCBI Taxonomy" id="46506"/>
    <lineage>
        <taxon>Bacteria</taxon>
        <taxon>Pseudomonadati</taxon>
        <taxon>Bacteroidota</taxon>
        <taxon>Bacteroidia</taxon>
        <taxon>Bacteroidales</taxon>
        <taxon>Bacteroidaceae</taxon>
        <taxon>Bacteroides</taxon>
    </lineage>
</organism>
<dbReference type="SUPFAM" id="SSF103088">
    <property type="entry name" value="OmpA-like"/>
    <property type="match status" value="1"/>
</dbReference>
<reference evidence="1 2" key="1">
    <citation type="submission" date="2018-08" db="EMBL/GenBank/DDBJ databases">
        <title>A genome reference for cultivated species of the human gut microbiota.</title>
        <authorList>
            <person name="Zou Y."/>
            <person name="Xue W."/>
            <person name="Luo G."/>
        </authorList>
    </citation>
    <scope>NUCLEOTIDE SEQUENCE [LARGE SCALE GENOMIC DNA]</scope>
    <source>
        <strain evidence="1 2">TF03-6</strain>
    </source>
</reference>
<gene>
    <name evidence="1" type="ORF">DXC34_13780</name>
</gene>
<dbReference type="Proteomes" id="UP000261223">
    <property type="component" value="Unassembled WGS sequence"/>
</dbReference>